<accession>A0A2S7EWU4</accession>
<evidence type="ECO:0000313" key="7">
    <source>
        <dbReference type="EMBL" id="PPU97630.1"/>
    </source>
</evidence>
<protein>
    <submittedName>
        <fullName evidence="7">Amino acid permease</fullName>
    </submittedName>
</protein>
<dbReference type="Pfam" id="PF13520">
    <property type="entry name" value="AA_permease_2"/>
    <property type="match status" value="1"/>
</dbReference>
<evidence type="ECO:0000256" key="2">
    <source>
        <dbReference type="ARBA" id="ARBA00022448"/>
    </source>
</evidence>
<comment type="subcellular location">
    <subcellularLocation>
        <location evidence="1">Membrane</location>
        <topology evidence="1">Multi-pass membrane protein</topology>
    </subcellularLocation>
</comment>
<evidence type="ECO:0000313" key="8">
    <source>
        <dbReference type="Proteomes" id="UP000238261"/>
    </source>
</evidence>
<evidence type="ECO:0000256" key="6">
    <source>
        <dbReference type="SAM" id="Phobius"/>
    </source>
</evidence>
<dbReference type="PANTHER" id="PTHR43243:SF4">
    <property type="entry name" value="CATIONIC AMINO ACID TRANSPORTER 4"/>
    <property type="match status" value="1"/>
</dbReference>
<feature type="transmembrane region" description="Helical" evidence="6">
    <location>
        <begin position="161"/>
        <end position="181"/>
    </location>
</feature>
<keyword evidence="2" id="KW-0813">Transport</keyword>
<dbReference type="AlphaFoldDB" id="A0A2S7EWU4"/>
<feature type="transmembrane region" description="Helical" evidence="6">
    <location>
        <begin position="267"/>
        <end position="291"/>
    </location>
</feature>
<feature type="transmembrane region" description="Helical" evidence="6">
    <location>
        <begin position="98"/>
        <end position="122"/>
    </location>
</feature>
<dbReference type="InterPro" id="IPR002293">
    <property type="entry name" value="AA/rel_permease1"/>
</dbReference>
<keyword evidence="3 6" id="KW-0812">Transmembrane</keyword>
<feature type="transmembrane region" description="Helical" evidence="6">
    <location>
        <begin position="193"/>
        <end position="214"/>
    </location>
</feature>
<dbReference type="EMBL" id="MDEG01000007">
    <property type="protein sequence ID" value="PPU97630.1"/>
    <property type="molecule type" value="Genomic_DNA"/>
</dbReference>
<feature type="transmembrane region" description="Helical" evidence="6">
    <location>
        <begin position="311"/>
        <end position="336"/>
    </location>
</feature>
<keyword evidence="8" id="KW-1185">Reference proteome</keyword>
<reference evidence="8" key="1">
    <citation type="submission" date="2016-08" db="EMBL/GenBank/DDBJ databases">
        <authorList>
            <person name="Merda D."/>
            <person name="Briand M."/>
            <person name="Taghouti G."/>
            <person name="Carrere S."/>
            <person name="Gouzy J."/>
            <person name="Portier P."/>
            <person name="Jacques M.-A."/>
            <person name="Fischer-Le Saux M."/>
        </authorList>
    </citation>
    <scope>NUCLEOTIDE SEQUENCE [LARGE SCALE GENOMIC DNA]</scope>
    <source>
        <strain evidence="8">CFBP1156</strain>
    </source>
</reference>
<evidence type="ECO:0000256" key="1">
    <source>
        <dbReference type="ARBA" id="ARBA00004141"/>
    </source>
</evidence>
<evidence type="ECO:0000256" key="3">
    <source>
        <dbReference type="ARBA" id="ARBA00022692"/>
    </source>
</evidence>
<feature type="transmembrane region" description="Helical" evidence="6">
    <location>
        <begin position="56"/>
        <end position="78"/>
    </location>
</feature>
<evidence type="ECO:0000256" key="4">
    <source>
        <dbReference type="ARBA" id="ARBA00022989"/>
    </source>
</evidence>
<feature type="transmembrane region" description="Helical" evidence="6">
    <location>
        <begin position="365"/>
        <end position="384"/>
    </location>
</feature>
<evidence type="ECO:0000256" key="5">
    <source>
        <dbReference type="ARBA" id="ARBA00023136"/>
    </source>
</evidence>
<name>A0A2S7EWU4_9XANT</name>
<feature type="transmembrane region" description="Helical" evidence="6">
    <location>
        <begin position="465"/>
        <end position="485"/>
    </location>
</feature>
<dbReference type="GO" id="GO:0016020">
    <property type="term" value="C:membrane"/>
    <property type="evidence" value="ECO:0007669"/>
    <property type="project" value="UniProtKB-SubCell"/>
</dbReference>
<gene>
    <name evidence="7" type="ORF">XhyaCFBP1156_09720</name>
</gene>
<sequence length="495" mass="51405">MERFQMTTPAQPDGNSGLQLRLGWGALLILGVAQILGAGVYVLIGTAASLYAGPAVTLSFVIAGVACLLVGLCYAELASSVPESGSAYSYCKVTLGTGPAWALGWLLFLEFSVAASLLAVGFSGYLASLLADLGLLLPDAISTPAIQLLSGSEGKSPTVSGHANLVAAGAVLAAGAVVALGTSRSSLANTALVLVKVLVLVSFIVIGATAVDPANWSPFVPPNEGGFTYGWEGVARAAALLFFAFLGFETVSTAAAEARNPQRDVPIGILGSLAICATLYVLAAVVLTGLVPFRELDVPDPIALAADRIGWPQFAVVIKVGALAGLASVLLANAFGHSRVCYAMSRDGLLPDVFSRLHPTRNSPWIANLLLAALAAINAALLPISVMADLISFGVAFMFAIMAISLIHMRSTQPERLGRFRVPLGGIRIRGIWFGVVPVAAIMMSFAMTLPVALDIAQQARKGELLPVAILGFYAVIGALLYRFYGRARALRRSA</sequence>
<feature type="transmembrane region" description="Helical" evidence="6">
    <location>
        <begin position="22"/>
        <end position="44"/>
    </location>
</feature>
<proteinExistence type="predicted"/>
<feature type="transmembrane region" description="Helical" evidence="6">
    <location>
        <begin position="234"/>
        <end position="255"/>
    </location>
</feature>
<keyword evidence="5 6" id="KW-0472">Membrane</keyword>
<dbReference type="Proteomes" id="UP000238261">
    <property type="component" value="Unassembled WGS sequence"/>
</dbReference>
<comment type="caution">
    <text evidence="7">The sequence shown here is derived from an EMBL/GenBank/DDBJ whole genome shotgun (WGS) entry which is preliminary data.</text>
</comment>
<dbReference type="Gene3D" id="1.20.1740.10">
    <property type="entry name" value="Amino acid/polyamine transporter I"/>
    <property type="match status" value="1"/>
</dbReference>
<keyword evidence="4 6" id="KW-1133">Transmembrane helix</keyword>
<feature type="transmembrane region" description="Helical" evidence="6">
    <location>
        <begin position="431"/>
        <end position="453"/>
    </location>
</feature>
<dbReference type="PANTHER" id="PTHR43243">
    <property type="entry name" value="INNER MEMBRANE TRANSPORTER YGJI-RELATED"/>
    <property type="match status" value="1"/>
</dbReference>
<dbReference type="GO" id="GO:0015171">
    <property type="term" value="F:amino acid transmembrane transporter activity"/>
    <property type="evidence" value="ECO:0007669"/>
    <property type="project" value="TreeGrafter"/>
</dbReference>
<dbReference type="PIRSF" id="PIRSF006060">
    <property type="entry name" value="AA_transporter"/>
    <property type="match status" value="1"/>
</dbReference>
<organism evidence="7 8">
    <name type="scientific">Xanthomonas hyacinthi</name>
    <dbReference type="NCBI Taxonomy" id="56455"/>
    <lineage>
        <taxon>Bacteria</taxon>
        <taxon>Pseudomonadati</taxon>
        <taxon>Pseudomonadota</taxon>
        <taxon>Gammaproteobacteria</taxon>
        <taxon>Lysobacterales</taxon>
        <taxon>Lysobacteraceae</taxon>
        <taxon>Xanthomonas</taxon>
    </lineage>
</organism>
<feature type="transmembrane region" description="Helical" evidence="6">
    <location>
        <begin position="390"/>
        <end position="410"/>
    </location>
</feature>